<dbReference type="Gene3D" id="1.10.10.10">
    <property type="entry name" value="Winged helix-like DNA-binding domain superfamily/Winged helix DNA-binding domain"/>
    <property type="match status" value="1"/>
</dbReference>
<dbReference type="InterPro" id="IPR039422">
    <property type="entry name" value="MarR/SlyA-like"/>
</dbReference>
<evidence type="ECO:0000313" key="2">
    <source>
        <dbReference type="EMBL" id="GFK92841.1"/>
    </source>
</evidence>
<dbReference type="InterPro" id="IPR036390">
    <property type="entry name" value="WH_DNA-bd_sf"/>
</dbReference>
<comment type="caution">
    <text evidence="2">The sequence shown here is derived from an EMBL/GenBank/DDBJ whole genome shotgun (WGS) entry which is preliminary data.</text>
</comment>
<protein>
    <recommendedName>
        <fullName evidence="1">HTH marR-type domain-containing protein</fullName>
    </recommendedName>
</protein>
<feature type="domain" description="HTH marR-type" evidence="1">
    <location>
        <begin position="5"/>
        <end position="141"/>
    </location>
</feature>
<dbReference type="AlphaFoldDB" id="A0A6V8LQK8"/>
<dbReference type="PANTHER" id="PTHR33164">
    <property type="entry name" value="TRANSCRIPTIONAL REGULATOR, MARR FAMILY"/>
    <property type="match status" value="1"/>
</dbReference>
<dbReference type="GO" id="GO:0003700">
    <property type="term" value="F:DNA-binding transcription factor activity"/>
    <property type="evidence" value="ECO:0007669"/>
    <property type="project" value="InterPro"/>
</dbReference>
<organism evidence="2 3">
    <name type="scientific">Fundidesulfovibrio magnetotacticus</name>
    <dbReference type="NCBI Taxonomy" id="2730080"/>
    <lineage>
        <taxon>Bacteria</taxon>
        <taxon>Pseudomonadati</taxon>
        <taxon>Thermodesulfobacteriota</taxon>
        <taxon>Desulfovibrionia</taxon>
        <taxon>Desulfovibrionales</taxon>
        <taxon>Desulfovibrionaceae</taxon>
        <taxon>Fundidesulfovibrio</taxon>
    </lineage>
</organism>
<evidence type="ECO:0000313" key="3">
    <source>
        <dbReference type="Proteomes" id="UP000494245"/>
    </source>
</evidence>
<dbReference type="InterPro" id="IPR036388">
    <property type="entry name" value="WH-like_DNA-bd_sf"/>
</dbReference>
<dbReference type="Proteomes" id="UP000494245">
    <property type="component" value="Unassembled WGS sequence"/>
</dbReference>
<accession>A0A6V8LQK8</accession>
<keyword evidence="3" id="KW-1185">Reference proteome</keyword>
<dbReference type="Pfam" id="PF01047">
    <property type="entry name" value="MarR"/>
    <property type="match status" value="1"/>
</dbReference>
<gene>
    <name evidence="2" type="ORF">NNJEOMEG_00669</name>
</gene>
<dbReference type="GO" id="GO:0006950">
    <property type="term" value="P:response to stress"/>
    <property type="evidence" value="ECO:0007669"/>
    <property type="project" value="TreeGrafter"/>
</dbReference>
<reference evidence="2 3" key="2">
    <citation type="submission" date="2020-05" db="EMBL/GenBank/DDBJ databases">
        <title>Draft genome sequence of Desulfovibrio sp. strainFSS-1.</title>
        <authorList>
            <person name="Shimoshige H."/>
            <person name="Kobayashi H."/>
            <person name="Maekawa T."/>
        </authorList>
    </citation>
    <scope>NUCLEOTIDE SEQUENCE [LARGE SCALE GENOMIC DNA]</scope>
    <source>
        <strain evidence="2 3">SIID29052-01</strain>
    </source>
</reference>
<dbReference type="SUPFAM" id="SSF46785">
    <property type="entry name" value="Winged helix' DNA-binding domain"/>
    <property type="match status" value="1"/>
</dbReference>
<dbReference type="PROSITE" id="PS50995">
    <property type="entry name" value="HTH_MARR_2"/>
    <property type="match status" value="1"/>
</dbReference>
<dbReference type="SMART" id="SM00347">
    <property type="entry name" value="HTH_MARR"/>
    <property type="match status" value="1"/>
</dbReference>
<evidence type="ECO:0000259" key="1">
    <source>
        <dbReference type="PROSITE" id="PS50995"/>
    </source>
</evidence>
<dbReference type="RefSeq" id="WP_173081299.1">
    <property type="nucleotide sequence ID" value="NZ_BLTE01000002.1"/>
</dbReference>
<name>A0A6V8LQK8_9BACT</name>
<dbReference type="EMBL" id="BLTE01000002">
    <property type="protein sequence ID" value="GFK92841.1"/>
    <property type="molecule type" value="Genomic_DNA"/>
</dbReference>
<dbReference type="InterPro" id="IPR000835">
    <property type="entry name" value="HTH_MarR-typ"/>
</dbReference>
<reference evidence="2 3" key="1">
    <citation type="submission" date="2020-04" db="EMBL/GenBank/DDBJ databases">
        <authorList>
            <consortium name="Desulfovibrio sp. FSS-1 genome sequencing consortium"/>
            <person name="Shimoshige H."/>
            <person name="Kobayashi H."/>
            <person name="Maekawa T."/>
        </authorList>
    </citation>
    <scope>NUCLEOTIDE SEQUENCE [LARGE SCALE GENOMIC DNA]</scope>
    <source>
        <strain evidence="2 3">SIID29052-01</strain>
    </source>
</reference>
<sequence length="144" mass="15631">MADSKTLLECCLYFTANALARTVTRLGEEAFAPLGLAPSQAFLLMLALEEPGIGPKELAARLRLAPSTVTRLVDGLARKGLVEKKSLGKAVEVRPTEKGRLLAPEMAACWKSLHRAYSTVLGEEAGRELTRLNHESCRKLDGLD</sequence>
<dbReference type="PANTHER" id="PTHR33164:SF43">
    <property type="entry name" value="HTH-TYPE TRANSCRIPTIONAL REPRESSOR YETL"/>
    <property type="match status" value="1"/>
</dbReference>
<proteinExistence type="predicted"/>